<dbReference type="Pfam" id="PF04014">
    <property type="entry name" value="MazE_antitoxin"/>
    <property type="match status" value="1"/>
</dbReference>
<accession>A4BR24</accession>
<dbReference type="NCBIfam" id="TIGR01439">
    <property type="entry name" value="lp_hng_hel_AbrB"/>
    <property type="match status" value="1"/>
</dbReference>
<reference evidence="3 4" key="1">
    <citation type="submission" date="2006-02" db="EMBL/GenBank/DDBJ databases">
        <authorList>
            <person name="Waterbury J."/>
            <person name="Ferriera S."/>
            <person name="Johnson J."/>
            <person name="Kravitz S."/>
            <person name="Halpern A."/>
            <person name="Remington K."/>
            <person name="Beeson K."/>
            <person name="Tran B."/>
            <person name="Rogers Y.-H."/>
            <person name="Friedman R."/>
            <person name="Venter J.C."/>
        </authorList>
    </citation>
    <scope>NUCLEOTIDE SEQUENCE [LARGE SCALE GENOMIC DNA]</scope>
    <source>
        <strain evidence="3 4">Nb-231</strain>
    </source>
</reference>
<evidence type="ECO:0000313" key="3">
    <source>
        <dbReference type="EMBL" id="EAR22024.1"/>
    </source>
</evidence>
<name>A4BR24_9GAMM</name>
<feature type="domain" description="SpoVT-AbrB" evidence="2">
    <location>
        <begin position="1"/>
        <end position="47"/>
    </location>
</feature>
<keyword evidence="1" id="KW-0238">DNA-binding</keyword>
<dbReference type="OrthoDB" id="9809003at2"/>
<dbReference type="Proteomes" id="UP000003374">
    <property type="component" value="Unassembled WGS sequence"/>
</dbReference>
<keyword evidence="4" id="KW-1185">Reference proteome</keyword>
<dbReference type="AlphaFoldDB" id="A4BR24"/>
<dbReference type="RefSeq" id="WP_005000683.1">
    <property type="nucleotide sequence ID" value="NZ_CH672427.1"/>
</dbReference>
<dbReference type="Gene3D" id="2.10.260.10">
    <property type="match status" value="1"/>
</dbReference>
<dbReference type="eggNOG" id="COG2002">
    <property type="taxonomic scope" value="Bacteria"/>
</dbReference>
<evidence type="ECO:0000313" key="4">
    <source>
        <dbReference type="Proteomes" id="UP000003374"/>
    </source>
</evidence>
<dbReference type="InterPro" id="IPR037914">
    <property type="entry name" value="SpoVT-AbrB_sf"/>
</dbReference>
<dbReference type="SMART" id="SM00966">
    <property type="entry name" value="SpoVT_AbrB"/>
    <property type="match status" value="1"/>
</dbReference>
<dbReference type="SUPFAM" id="SSF89447">
    <property type="entry name" value="AbrB/MazE/MraZ-like"/>
    <property type="match status" value="1"/>
</dbReference>
<dbReference type="HOGENOM" id="CLU_158484_2_1_6"/>
<evidence type="ECO:0000259" key="2">
    <source>
        <dbReference type="PROSITE" id="PS51740"/>
    </source>
</evidence>
<sequence length="76" mass="8397">MQTSTLTSKCQVTIPVHVRRMLGLKPGDQVAFVVEDGQVRVVRGENRIEAAFGVIKAESSASIEDMERAIRERAVQ</sequence>
<dbReference type="GO" id="GO:0003677">
    <property type="term" value="F:DNA binding"/>
    <property type="evidence" value="ECO:0007669"/>
    <property type="project" value="UniProtKB-UniRule"/>
</dbReference>
<protein>
    <recommendedName>
        <fullName evidence="2">SpoVT-AbrB domain-containing protein</fullName>
    </recommendedName>
</protein>
<proteinExistence type="predicted"/>
<organism evidence="3 4">
    <name type="scientific">Nitrococcus mobilis Nb-231</name>
    <dbReference type="NCBI Taxonomy" id="314278"/>
    <lineage>
        <taxon>Bacteria</taxon>
        <taxon>Pseudomonadati</taxon>
        <taxon>Pseudomonadota</taxon>
        <taxon>Gammaproteobacteria</taxon>
        <taxon>Chromatiales</taxon>
        <taxon>Ectothiorhodospiraceae</taxon>
        <taxon>Nitrococcus</taxon>
    </lineage>
</organism>
<dbReference type="EMBL" id="AAOF01000005">
    <property type="protein sequence ID" value="EAR22024.1"/>
    <property type="molecule type" value="Genomic_DNA"/>
</dbReference>
<gene>
    <name evidence="3" type="ORF">NB231_06536</name>
</gene>
<dbReference type="InterPro" id="IPR007159">
    <property type="entry name" value="SpoVT-AbrB_dom"/>
</dbReference>
<comment type="caution">
    <text evidence="3">The sequence shown here is derived from an EMBL/GenBank/DDBJ whole genome shotgun (WGS) entry which is preliminary data.</text>
</comment>
<dbReference type="PROSITE" id="PS51740">
    <property type="entry name" value="SPOVT_ABRB"/>
    <property type="match status" value="1"/>
</dbReference>
<evidence type="ECO:0000256" key="1">
    <source>
        <dbReference type="PROSITE-ProRule" id="PRU01076"/>
    </source>
</evidence>